<dbReference type="PRINTS" id="PR00111">
    <property type="entry name" value="ABHYDROLASE"/>
</dbReference>
<dbReference type="GO" id="GO:0016787">
    <property type="term" value="F:hydrolase activity"/>
    <property type="evidence" value="ECO:0007669"/>
    <property type="project" value="UniProtKB-KW"/>
</dbReference>
<proteinExistence type="predicted"/>
<comment type="caution">
    <text evidence="2">The sequence shown here is derived from an EMBL/GenBank/DDBJ whole genome shotgun (WGS) entry which is preliminary data.</text>
</comment>
<dbReference type="Gene3D" id="3.40.50.1820">
    <property type="entry name" value="alpha/beta hydrolase"/>
    <property type="match status" value="1"/>
</dbReference>
<gene>
    <name evidence="2" type="ORF">ACH49W_00105</name>
</gene>
<dbReference type="InterPro" id="IPR000073">
    <property type="entry name" value="AB_hydrolase_1"/>
</dbReference>
<protein>
    <submittedName>
        <fullName evidence="2">Alpha/beta fold hydrolase</fullName>
    </submittedName>
</protein>
<accession>A0ABW7WRD5</accession>
<evidence type="ECO:0000313" key="2">
    <source>
        <dbReference type="EMBL" id="MFI2471754.1"/>
    </source>
</evidence>
<dbReference type="Proteomes" id="UP001611415">
    <property type="component" value="Unassembled WGS sequence"/>
</dbReference>
<dbReference type="SUPFAM" id="SSF53474">
    <property type="entry name" value="alpha/beta-Hydrolases"/>
    <property type="match status" value="1"/>
</dbReference>
<dbReference type="InterPro" id="IPR050471">
    <property type="entry name" value="AB_hydrolase"/>
</dbReference>
<evidence type="ECO:0000259" key="1">
    <source>
        <dbReference type="Pfam" id="PF00561"/>
    </source>
</evidence>
<keyword evidence="2" id="KW-0378">Hydrolase</keyword>
<sequence>MIEGLVDVGRDVRLAYQRLGDADGTPVVLVAGLGQQMHSWPDGLCRLLVERGHPVLRFDNRDVGESTHCSFPPPSPLGFLRKRWHPAQYRLGDMAADTVGLLDALDMAAAHLVGVSMGGMIAQTVAARYPERVASLTSIMSTTGAPRVGRPALSTWRRMFGKPARTRAEHVEAAVRMFRHIGSAGYPFDEAAVRAAAALAWDRDPRPAAGVARQLAGILASGDRTRELDAVTAPTLVLHGDRDLMVAPSGGAVTALAIAGARLHTLTGMGHDLPEGVWPALADLIDDHIRTAATRSTDAPKS</sequence>
<dbReference type="PANTHER" id="PTHR43433:SF5">
    <property type="entry name" value="AB HYDROLASE-1 DOMAIN-CONTAINING PROTEIN"/>
    <property type="match status" value="1"/>
</dbReference>
<dbReference type="EMBL" id="JBIRYO010000001">
    <property type="protein sequence ID" value="MFI2471754.1"/>
    <property type="molecule type" value="Genomic_DNA"/>
</dbReference>
<dbReference type="Pfam" id="PF00561">
    <property type="entry name" value="Abhydrolase_1"/>
    <property type="match status" value="1"/>
</dbReference>
<feature type="domain" description="AB hydrolase-1" evidence="1">
    <location>
        <begin position="26"/>
        <end position="272"/>
    </location>
</feature>
<dbReference type="InterPro" id="IPR029058">
    <property type="entry name" value="AB_hydrolase_fold"/>
</dbReference>
<keyword evidence="3" id="KW-1185">Reference proteome</keyword>
<name>A0ABW7WRD5_9NOCA</name>
<evidence type="ECO:0000313" key="3">
    <source>
        <dbReference type="Proteomes" id="UP001611415"/>
    </source>
</evidence>
<dbReference type="PANTHER" id="PTHR43433">
    <property type="entry name" value="HYDROLASE, ALPHA/BETA FOLD FAMILY PROTEIN"/>
    <property type="match status" value="1"/>
</dbReference>
<dbReference type="RefSeq" id="WP_397090248.1">
    <property type="nucleotide sequence ID" value="NZ_JBIRYO010000001.1"/>
</dbReference>
<reference evidence="2 3" key="1">
    <citation type="submission" date="2024-10" db="EMBL/GenBank/DDBJ databases">
        <title>The Natural Products Discovery Center: Release of the First 8490 Sequenced Strains for Exploring Actinobacteria Biosynthetic Diversity.</title>
        <authorList>
            <person name="Kalkreuter E."/>
            <person name="Kautsar S.A."/>
            <person name="Yang D."/>
            <person name="Bader C.D."/>
            <person name="Teijaro C.N."/>
            <person name="Fluegel L."/>
            <person name="Davis C.M."/>
            <person name="Simpson J.R."/>
            <person name="Lauterbach L."/>
            <person name="Steele A.D."/>
            <person name="Gui C."/>
            <person name="Meng S."/>
            <person name="Li G."/>
            <person name="Viehrig K."/>
            <person name="Ye F."/>
            <person name="Su P."/>
            <person name="Kiefer A.F."/>
            <person name="Nichols A."/>
            <person name="Cepeda A.J."/>
            <person name="Yan W."/>
            <person name="Fan B."/>
            <person name="Jiang Y."/>
            <person name="Adhikari A."/>
            <person name="Zheng C.-J."/>
            <person name="Schuster L."/>
            <person name="Cowan T.M."/>
            <person name="Smanski M.J."/>
            <person name="Chevrette M.G."/>
            <person name="De Carvalho L.P.S."/>
            <person name="Shen B."/>
        </authorList>
    </citation>
    <scope>NUCLEOTIDE SEQUENCE [LARGE SCALE GENOMIC DNA]</scope>
    <source>
        <strain evidence="2 3">NPDC019275</strain>
    </source>
</reference>
<organism evidence="2 3">
    <name type="scientific">Nocardia xishanensis</name>
    <dbReference type="NCBI Taxonomy" id="238964"/>
    <lineage>
        <taxon>Bacteria</taxon>
        <taxon>Bacillati</taxon>
        <taxon>Actinomycetota</taxon>
        <taxon>Actinomycetes</taxon>
        <taxon>Mycobacteriales</taxon>
        <taxon>Nocardiaceae</taxon>
        <taxon>Nocardia</taxon>
    </lineage>
</organism>